<dbReference type="InterPro" id="IPR036365">
    <property type="entry name" value="PGBD-like_sf"/>
</dbReference>
<organism evidence="2 3">
    <name type="scientific">Vibrio ulleungensis</name>
    <dbReference type="NCBI Taxonomy" id="2807619"/>
    <lineage>
        <taxon>Bacteria</taxon>
        <taxon>Pseudomonadati</taxon>
        <taxon>Pseudomonadota</taxon>
        <taxon>Gammaproteobacteria</taxon>
        <taxon>Vibrionales</taxon>
        <taxon>Vibrionaceae</taxon>
        <taxon>Vibrio</taxon>
    </lineage>
</organism>
<keyword evidence="3" id="KW-1185">Reference proteome</keyword>
<dbReference type="InterPro" id="IPR013423">
    <property type="entry name" value="CHP02594"/>
</dbReference>
<dbReference type="Proteomes" id="UP000809621">
    <property type="component" value="Unassembled WGS sequence"/>
</dbReference>
<dbReference type="NCBIfam" id="TIGR02594">
    <property type="entry name" value="TIGR02594 family protein"/>
    <property type="match status" value="1"/>
</dbReference>
<dbReference type="RefSeq" id="WP_205158322.1">
    <property type="nucleotide sequence ID" value="NZ_JAFEUM010000003.1"/>
</dbReference>
<dbReference type="InterPro" id="IPR036366">
    <property type="entry name" value="PGBDSf"/>
</dbReference>
<sequence>MTPLQLQTTLTDLGYACGPIDGVMGPLTRQAIKLFQADHDLTVDGIVGKRTLSQLHKRVAQAPASDSQTLTQSDDSIHDLIPLALPWLHCAHHLIGTQEVSGTGSNPTIMQWANYQQMPYYTDDDIPWCGLFVAHCVSSQLTNEPLPSMPLRARAWRTFGQQCTPQLGAIMVFWRESIESNKGHVGFYWSEDDDTYHILGGNQSNSVTVAKLAKSRLLCARWPITSLTASSQVVIAKRGDDPISQNEA</sequence>
<dbReference type="EMBL" id="JAFEUM010000003">
    <property type="protein sequence ID" value="MBM7036765.1"/>
    <property type="molecule type" value="Genomic_DNA"/>
</dbReference>
<proteinExistence type="predicted"/>
<feature type="domain" description="Peptidoglycan binding-like" evidence="1">
    <location>
        <begin position="5"/>
        <end position="55"/>
    </location>
</feature>
<comment type="caution">
    <text evidence="2">The sequence shown here is derived from an EMBL/GenBank/DDBJ whole genome shotgun (WGS) entry which is preliminary data.</text>
</comment>
<dbReference type="Gene3D" id="1.10.101.10">
    <property type="entry name" value="PGBD-like superfamily/PGBD"/>
    <property type="match status" value="1"/>
</dbReference>
<protein>
    <submittedName>
        <fullName evidence="2">TIGR02594 family protein</fullName>
    </submittedName>
</protein>
<evidence type="ECO:0000313" key="3">
    <source>
        <dbReference type="Proteomes" id="UP000809621"/>
    </source>
</evidence>
<name>A0ABS2HGX3_9VIBR</name>
<evidence type="ECO:0000259" key="1">
    <source>
        <dbReference type="Pfam" id="PF01471"/>
    </source>
</evidence>
<reference evidence="2 3" key="1">
    <citation type="submission" date="2021-02" db="EMBL/GenBank/DDBJ databases">
        <authorList>
            <person name="Park J.-S."/>
        </authorList>
    </citation>
    <scope>NUCLEOTIDE SEQUENCE [LARGE SCALE GENOMIC DNA]</scope>
    <source>
        <strain evidence="2 3">188UL20-2</strain>
    </source>
</reference>
<evidence type="ECO:0000313" key="2">
    <source>
        <dbReference type="EMBL" id="MBM7036765.1"/>
    </source>
</evidence>
<accession>A0ABS2HGX3</accession>
<dbReference type="SUPFAM" id="SSF47090">
    <property type="entry name" value="PGBD-like"/>
    <property type="match status" value="1"/>
</dbReference>
<dbReference type="Pfam" id="PF01471">
    <property type="entry name" value="PG_binding_1"/>
    <property type="match status" value="1"/>
</dbReference>
<dbReference type="InterPro" id="IPR002477">
    <property type="entry name" value="Peptidoglycan-bd-like"/>
</dbReference>
<gene>
    <name evidence="2" type="ORF">JQC93_10170</name>
</gene>